<evidence type="ECO:0000313" key="4">
    <source>
        <dbReference type="Proteomes" id="UP000585050"/>
    </source>
</evidence>
<dbReference type="GO" id="GO:0000155">
    <property type="term" value="F:phosphorelay sensor kinase activity"/>
    <property type="evidence" value="ECO:0007669"/>
    <property type="project" value="InterPro"/>
</dbReference>
<dbReference type="Pfam" id="PF06580">
    <property type="entry name" value="His_kinase"/>
    <property type="match status" value="1"/>
</dbReference>
<feature type="transmembrane region" description="Helical" evidence="1">
    <location>
        <begin position="68"/>
        <end position="88"/>
    </location>
</feature>
<dbReference type="InterPro" id="IPR050640">
    <property type="entry name" value="Bact_2-comp_sensor_kinase"/>
</dbReference>
<feature type="domain" description="Signal transduction histidine kinase internal region" evidence="2">
    <location>
        <begin position="164"/>
        <end position="240"/>
    </location>
</feature>
<dbReference type="PANTHER" id="PTHR34220:SF7">
    <property type="entry name" value="SENSOR HISTIDINE KINASE YPDA"/>
    <property type="match status" value="1"/>
</dbReference>
<dbReference type="InterPro" id="IPR036890">
    <property type="entry name" value="HATPase_C_sf"/>
</dbReference>
<accession>A0A7X8SPQ4</accession>
<keyword evidence="3" id="KW-0808">Transferase</keyword>
<keyword evidence="3" id="KW-0418">Kinase</keyword>
<evidence type="ECO:0000259" key="2">
    <source>
        <dbReference type="Pfam" id="PF06580"/>
    </source>
</evidence>
<feature type="transmembrane region" description="Helical" evidence="1">
    <location>
        <begin position="120"/>
        <end position="143"/>
    </location>
</feature>
<dbReference type="RefSeq" id="WP_168884837.1">
    <property type="nucleotide sequence ID" value="NZ_JABAIL010000010.1"/>
</dbReference>
<protein>
    <submittedName>
        <fullName evidence="3">Histidine kinase</fullName>
    </submittedName>
</protein>
<dbReference type="GO" id="GO:0016020">
    <property type="term" value="C:membrane"/>
    <property type="evidence" value="ECO:0007669"/>
    <property type="project" value="InterPro"/>
</dbReference>
<evidence type="ECO:0000256" key="1">
    <source>
        <dbReference type="SAM" id="Phobius"/>
    </source>
</evidence>
<feature type="transmembrane region" description="Helical" evidence="1">
    <location>
        <begin position="9"/>
        <end position="29"/>
    </location>
</feature>
<keyword evidence="4" id="KW-1185">Reference proteome</keyword>
<dbReference type="PANTHER" id="PTHR34220">
    <property type="entry name" value="SENSOR HISTIDINE KINASE YPDA"/>
    <property type="match status" value="1"/>
</dbReference>
<proteinExistence type="predicted"/>
<dbReference type="Gene3D" id="3.30.565.10">
    <property type="entry name" value="Histidine kinase-like ATPase, C-terminal domain"/>
    <property type="match status" value="1"/>
</dbReference>
<dbReference type="EMBL" id="JABAIL010000010">
    <property type="protein sequence ID" value="NLR94123.1"/>
    <property type="molecule type" value="Genomic_DNA"/>
</dbReference>
<dbReference type="Proteomes" id="UP000585050">
    <property type="component" value="Unassembled WGS sequence"/>
</dbReference>
<feature type="transmembrane region" description="Helical" evidence="1">
    <location>
        <begin position="35"/>
        <end position="56"/>
    </location>
</feature>
<evidence type="ECO:0000313" key="3">
    <source>
        <dbReference type="EMBL" id="NLR94123.1"/>
    </source>
</evidence>
<reference evidence="3 4" key="1">
    <citation type="submission" date="2020-04" db="EMBL/GenBank/DDBJ databases">
        <title>Flammeovirga sp. SR4, a novel species isolated from seawater.</title>
        <authorList>
            <person name="Wang X."/>
        </authorList>
    </citation>
    <scope>NUCLEOTIDE SEQUENCE [LARGE SCALE GENOMIC DNA]</scope>
    <source>
        <strain evidence="3 4">SR4</strain>
    </source>
</reference>
<gene>
    <name evidence="3" type="ORF">HGP29_23170</name>
</gene>
<keyword evidence="1" id="KW-1133">Transmembrane helix</keyword>
<dbReference type="AlphaFoldDB" id="A0A7X8SPQ4"/>
<keyword evidence="1" id="KW-0472">Membrane</keyword>
<dbReference type="InterPro" id="IPR010559">
    <property type="entry name" value="Sig_transdc_His_kin_internal"/>
</dbReference>
<keyword evidence="1" id="KW-0812">Transmembrane</keyword>
<name>A0A7X8SPQ4_9BACT</name>
<sequence length="355" mass="42062">MLEKIKNSYSFPLITIGLFAFFFFFDYWIGPWFALLRATLSISVFLFVILTNSLVLIPKLFIERRNKLFYVISLIFLYIISIKAYLAISEFIFPYLDQESFFQEYEYLREKLSGKLEYQWIYPFGFGSVFILMSIMISTVLTVSKYDEERKEKEMVLREEKMQAELKFLRSQINPHFLFNALNNIYTMSYMQMPQAPDNIAKLSEMLRYLLYDCNEDRVELSKEISYLHNYIDFQNLKTEGEQNIQFDIDIKNPSRLLSPVLLEPFVENAFKYSKLEEHNDGFVNLHLKEDHKELIFEVHNSISPEVIPNNDPSRGGIGIENVKKRLSLIYKNQHTLDIVNDGDEFKIILKISFQ</sequence>
<comment type="caution">
    <text evidence="3">The sequence shown here is derived from an EMBL/GenBank/DDBJ whole genome shotgun (WGS) entry which is preliminary data.</text>
</comment>
<organism evidence="3 4">
    <name type="scientific">Flammeovirga agarivorans</name>
    <dbReference type="NCBI Taxonomy" id="2726742"/>
    <lineage>
        <taxon>Bacteria</taxon>
        <taxon>Pseudomonadati</taxon>
        <taxon>Bacteroidota</taxon>
        <taxon>Cytophagia</taxon>
        <taxon>Cytophagales</taxon>
        <taxon>Flammeovirgaceae</taxon>
        <taxon>Flammeovirga</taxon>
    </lineage>
</organism>